<gene>
    <name evidence="13 17" type="primary">cas9</name>
    <name evidence="17" type="ORF">BACERE00185_01010</name>
</gene>
<dbReference type="GO" id="GO:0004519">
    <property type="term" value="F:endonuclease activity"/>
    <property type="evidence" value="ECO:0007669"/>
    <property type="project" value="UniProtKB-UniRule"/>
</dbReference>
<evidence type="ECO:0000256" key="13">
    <source>
        <dbReference type="HAMAP-Rule" id="MF_01480"/>
    </source>
</evidence>
<name>A0A1Y5Z391_9BACI</name>
<organism evidence="17 18">
    <name type="scientific">Bacillus mobilis</name>
    <dbReference type="NCBI Taxonomy" id="2026190"/>
    <lineage>
        <taxon>Bacteria</taxon>
        <taxon>Bacillati</taxon>
        <taxon>Bacillota</taxon>
        <taxon>Bacilli</taxon>
        <taxon>Bacillales</taxon>
        <taxon>Bacillaceae</taxon>
        <taxon>Bacillus</taxon>
        <taxon>Bacillus cereus group</taxon>
    </lineage>
</organism>
<feature type="compositionally biased region" description="Basic residues" evidence="15">
    <location>
        <begin position="51"/>
        <end position="63"/>
    </location>
</feature>
<comment type="domain">
    <text evidence="13">Has 2 endonuclease domains. The discontinuous RuvC-like domain cleaves the target DNA noncomplementary to crRNA while the HNH nuclease domain cleaves the target DNA complementary to crRNA.</text>
</comment>
<evidence type="ECO:0000256" key="3">
    <source>
        <dbReference type="ARBA" id="ARBA00022722"/>
    </source>
</evidence>
<reference evidence="18" key="1">
    <citation type="submission" date="2017-04" db="EMBL/GenBank/DDBJ databases">
        <authorList>
            <person name="Criscuolo A."/>
        </authorList>
    </citation>
    <scope>NUCLEOTIDE SEQUENCE [LARGE SCALE GENOMIC DNA]</scope>
</reference>
<comment type="cofactor">
    <cofactor evidence="1">
        <name>Mg(2+)</name>
        <dbReference type="ChEBI" id="CHEBI:18420"/>
    </cofactor>
</comment>
<dbReference type="RefSeq" id="WP_088027793.1">
    <property type="nucleotide sequence ID" value="NZ_FWZD01000033.1"/>
</dbReference>
<keyword evidence="8 13" id="KW-0694">RNA-binding</keyword>
<keyword evidence="4" id="KW-0479">Metal-binding</keyword>
<proteinExistence type="inferred from homology"/>
<dbReference type="EC" id="3.1.-.-" evidence="13"/>
<feature type="region of interest" description="Disordered" evidence="15">
    <location>
        <begin position="40"/>
        <end position="63"/>
    </location>
</feature>
<dbReference type="GO" id="GO:0016787">
    <property type="term" value="F:hydrolase activity"/>
    <property type="evidence" value="ECO:0007669"/>
    <property type="project" value="UniProtKB-KW"/>
</dbReference>
<dbReference type="InterPro" id="IPR003615">
    <property type="entry name" value="HNH_nuc"/>
</dbReference>
<dbReference type="HAMAP" id="MF_01480">
    <property type="entry name" value="Cas9"/>
    <property type="match status" value="1"/>
</dbReference>
<evidence type="ECO:0000256" key="5">
    <source>
        <dbReference type="ARBA" id="ARBA00022759"/>
    </source>
</evidence>
<dbReference type="Pfam" id="PF13395">
    <property type="entry name" value="HNH_4"/>
    <property type="match status" value="1"/>
</dbReference>
<evidence type="ECO:0000256" key="1">
    <source>
        <dbReference type="ARBA" id="ARBA00001946"/>
    </source>
</evidence>
<keyword evidence="3 13" id="KW-0540">Nuclease</keyword>
<dbReference type="GO" id="GO:0043571">
    <property type="term" value="P:maintenance of CRISPR repeat elements"/>
    <property type="evidence" value="ECO:0007669"/>
    <property type="project" value="UniProtKB-UniRule"/>
</dbReference>
<feature type="coiled-coil region" evidence="14">
    <location>
        <begin position="505"/>
        <end position="532"/>
    </location>
</feature>
<dbReference type="NCBIfam" id="TIGR01865">
    <property type="entry name" value="cas_Csn1"/>
    <property type="match status" value="1"/>
</dbReference>
<keyword evidence="6 13" id="KW-0378">Hydrolase</keyword>
<dbReference type="GO" id="GO:0003723">
    <property type="term" value="F:RNA binding"/>
    <property type="evidence" value="ECO:0007669"/>
    <property type="project" value="UniProtKB-UniRule"/>
</dbReference>
<evidence type="ECO:0000256" key="9">
    <source>
        <dbReference type="ARBA" id="ARBA00023118"/>
    </source>
</evidence>
<sequence>MNYDIGLRIGITSCGWSIINKDLERIEDLGVRVFEKAENPDGTASAAPRREARKSRRKHRRKKHRIERIKRLIVQHDLLSKKELDSLYLSPFNIDVWNLRVEALERKLDNREFARVLIHLVQRRGFQTIRKSVEIQEEGKLLENVSENERIMKVNGYKTVGEMFSKHEKFTHHKRNKDGSYTSVVTRSLLLKEIKTIFNSQRILGNVFSTPKLESDYLYIWGSQRPTLTYEKLMSMVGNCIYEKKEKRAPKTSWAFQYFSLLQKINKLKVSDDNTLRKLSKEERDIVIKLAFKKKNISFVDIRKALKLNDNTKFNHLTYSHVVETKKVEKATFIELKGYHLIKKQLKDRNVESKQELHPRDYDAIAAASTFFKNDIEFRDYLRNQYVDSNGKRKSNIANKVFEDEVIAAVSELNFSKVCHLSFKSLYKLIPYLEEGLDYKEAILCAGYNFRDQNKGDKKLFLPVIQQETNPVVHRALTQARKVINAIIREYGSPNTIRFVVANDLAKTYKQRKELESTLKKNRAENEKIKTKLLSMGILNPTGMDIVKYKLWYEQSGICLYTGRQMELSNLFKPGYSIVNHIIPYNRSFDDTYHNRVLTLTETKYEKGNKIPFEYFGAEETCWNEYEKRVSTSKKIHDKKREKLLVRNFDIEYENEMISNNVFDTHYIGSYFEKYIDEHLQFKKSTKKQKVFSIHGNMVAHLHSRWGFNKNSREIYLNHAIDAAIVAVLTDQLIRNIADYYRRDNILEQKGNLMFPEPWKSFSRELETRISPQVRDLIRKLNLDSYLDMDILHIKPVFISKKPRRKVTGEAHKSTIRRPIGINEIGKMVTCIKTRLEDIPFDENGDFPMYGKDTDKYTYTAIKERYLEFNKDKEKAFATPLYKLKRNGEPGNQIKSVKIIDTRNIVNKVNQGKGIAYNSNIIRVDVFSRNQKYYVVPIYLRDFIKGCLPNKIITAAKGFMQWPEIDNSYVFLFSIFPNDLIKVVPKEGKFIKARNKNKEIINLSEILGYFKGLDSSTGAFTLESHDESLLARGIGTKNLLFIEKYQVDVLGQYNKVRNEERQEIKLQQIKASFKIPAVVGEGKLI</sequence>
<dbReference type="GO" id="GO:0003677">
    <property type="term" value="F:DNA binding"/>
    <property type="evidence" value="ECO:0007669"/>
    <property type="project" value="UniProtKB-UniRule"/>
</dbReference>
<comment type="subunit">
    <text evidence="12 13">Monomer. Binds crRNA and tracrRNA.</text>
</comment>
<keyword evidence="7" id="KW-0460">Magnesium</keyword>
<dbReference type="GO" id="GO:0046872">
    <property type="term" value="F:metal ion binding"/>
    <property type="evidence" value="ECO:0007669"/>
    <property type="project" value="UniProtKB-UniRule"/>
</dbReference>
<dbReference type="InterPro" id="IPR040619">
    <property type="entry name" value="Cas9_alpha-helical_lobe"/>
</dbReference>
<comment type="caution">
    <text evidence="13">Lacks conserved residue(s) required for the propagation of feature annotation.</text>
</comment>
<dbReference type="InterPro" id="IPR033114">
    <property type="entry name" value="HNH_CAS9"/>
</dbReference>
<evidence type="ECO:0000256" key="8">
    <source>
        <dbReference type="ARBA" id="ARBA00022884"/>
    </source>
</evidence>
<keyword evidence="14" id="KW-0175">Coiled coil</keyword>
<feature type="domain" description="HNH Cas9-type" evidence="16">
    <location>
        <begin position="508"/>
        <end position="662"/>
    </location>
</feature>
<dbReference type="InterPro" id="IPR036397">
    <property type="entry name" value="RNaseH_sf"/>
</dbReference>
<evidence type="ECO:0000259" key="16">
    <source>
        <dbReference type="PROSITE" id="PS51749"/>
    </source>
</evidence>
<keyword evidence="9 13" id="KW-0051">Antiviral defense</keyword>
<dbReference type="EMBL" id="FWZD01000033">
    <property type="protein sequence ID" value="SMD78430.1"/>
    <property type="molecule type" value="Genomic_DNA"/>
</dbReference>
<dbReference type="PROSITE" id="PS51749">
    <property type="entry name" value="HNH_CAS9"/>
    <property type="match status" value="1"/>
</dbReference>
<protein>
    <recommendedName>
        <fullName evidence="13">CRISPR-associated endonuclease Cas9</fullName>
        <ecNumber evidence="13">3.1.-.-</ecNumber>
    </recommendedName>
</protein>
<evidence type="ECO:0000256" key="4">
    <source>
        <dbReference type="ARBA" id="ARBA00022723"/>
    </source>
</evidence>
<evidence type="ECO:0000256" key="15">
    <source>
        <dbReference type="SAM" id="MobiDB-lite"/>
    </source>
</evidence>
<dbReference type="InterPro" id="IPR028629">
    <property type="entry name" value="Cas9"/>
</dbReference>
<evidence type="ECO:0000313" key="17">
    <source>
        <dbReference type="EMBL" id="SMD78430.1"/>
    </source>
</evidence>
<evidence type="ECO:0000256" key="2">
    <source>
        <dbReference type="ARBA" id="ARBA00005244"/>
    </source>
</evidence>
<dbReference type="Pfam" id="PF18470">
    <property type="entry name" value="Cas9_a"/>
    <property type="match status" value="1"/>
</dbReference>
<feature type="active site" description="Proton acceptor for HNH nuclease domain" evidence="13">
    <location>
        <position position="581"/>
    </location>
</feature>
<accession>A0A1Y5Z391</accession>
<evidence type="ECO:0000256" key="7">
    <source>
        <dbReference type="ARBA" id="ARBA00022842"/>
    </source>
</evidence>
<comment type="similarity">
    <text evidence="13">Belongs to the CRISPR-associated Cas9 family.</text>
</comment>
<evidence type="ECO:0000256" key="6">
    <source>
        <dbReference type="ARBA" id="ARBA00022801"/>
    </source>
</evidence>
<evidence type="ECO:0000313" key="18">
    <source>
        <dbReference type="Proteomes" id="UP000194439"/>
    </source>
</evidence>
<evidence type="ECO:0000256" key="14">
    <source>
        <dbReference type="SAM" id="Coils"/>
    </source>
</evidence>
<keyword evidence="10 13" id="KW-0238">DNA-binding</keyword>
<evidence type="ECO:0000256" key="10">
    <source>
        <dbReference type="ARBA" id="ARBA00023125"/>
    </source>
</evidence>
<keyword evidence="5 13" id="KW-0255">Endonuclease</keyword>
<dbReference type="GO" id="GO:0051607">
    <property type="term" value="P:defense response to virus"/>
    <property type="evidence" value="ECO:0007669"/>
    <property type="project" value="UniProtKB-UniRule"/>
</dbReference>
<dbReference type="Gene3D" id="3.30.420.10">
    <property type="entry name" value="Ribonuclease H-like superfamily/Ribonuclease H"/>
    <property type="match status" value="2"/>
</dbReference>
<dbReference type="AlphaFoldDB" id="A0A1Y5Z391"/>
<comment type="similarity">
    <text evidence="2">Belongs to the CRISPR-associated protein Cas9 family. Subtype II-A subfamily.</text>
</comment>
<comment type="function">
    <text evidence="13">CRISPR (clustered regularly interspaced short palindromic repeat) is an adaptive immune system that provides protection against mobile genetic elements (viruses, transposable elements and conjugative plasmids). CRISPR clusters contain spacers, sequences complementary to antecedent mobile elements, and target invading nucleic acids. CRISPR clusters are transcribed and processed into CRISPR RNA (crRNA). In type II CRISPR systems correct processing of pre-crRNA requires a trans-encoded small RNA (tracrRNA), endogenous ribonuclease 3 (rnc) and this protein. The tracrRNA serves as a guide for ribonuclease 3-aided processing of pre-crRNA. Subsequently Cas9/crRNA/tracrRNA endonucleolytically cleaves linear or circular dsDNA target complementary to the spacer; Cas9 is inactive in the absence of the 2 guide RNAs (gRNA). Cas9 recognizes the protospacer adjacent motif (PAM) in the CRISPR repeat sequences to help distinguish self versus nonself, as targets within the bacterial CRISPR locus do not have PAMs. PAM recognition is also required for catalytic activity.</text>
</comment>
<evidence type="ECO:0000256" key="12">
    <source>
        <dbReference type="ARBA" id="ARBA00046380"/>
    </source>
</evidence>
<keyword evidence="11" id="KW-0464">Manganese</keyword>
<dbReference type="Proteomes" id="UP000194439">
    <property type="component" value="Unassembled WGS sequence"/>
</dbReference>
<evidence type="ECO:0000256" key="11">
    <source>
        <dbReference type="ARBA" id="ARBA00023211"/>
    </source>
</evidence>